<keyword evidence="4 7" id="KW-0067">ATP-binding</keyword>
<feature type="short sequence motif" description="Q motif" evidence="6">
    <location>
        <begin position="1"/>
        <end position="29"/>
    </location>
</feature>
<dbReference type="InterPro" id="IPR014014">
    <property type="entry name" value="RNA_helicase_DEAD_Q_motif"/>
</dbReference>
<dbReference type="InterPro" id="IPR001650">
    <property type="entry name" value="Helicase_C-like"/>
</dbReference>
<feature type="domain" description="Helicase C-terminal" evidence="10">
    <location>
        <begin position="221"/>
        <end position="381"/>
    </location>
</feature>
<dbReference type="Pfam" id="PF00271">
    <property type="entry name" value="Helicase_C"/>
    <property type="match status" value="1"/>
</dbReference>
<keyword evidence="1 7" id="KW-0547">Nucleotide-binding</keyword>
<dbReference type="PROSITE" id="PS51194">
    <property type="entry name" value="HELICASE_CTER"/>
    <property type="match status" value="1"/>
</dbReference>
<dbReference type="InterPro" id="IPR050079">
    <property type="entry name" value="DEAD_box_RNA_helicase"/>
</dbReference>
<dbReference type="PROSITE" id="PS00039">
    <property type="entry name" value="DEAD_ATP_HELICASE"/>
    <property type="match status" value="1"/>
</dbReference>
<dbReference type="GO" id="GO:0003676">
    <property type="term" value="F:nucleic acid binding"/>
    <property type="evidence" value="ECO:0007669"/>
    <property type="project" value="InterPro"/>
</dbReference>
<evidence type="ECO:0000256" key="4">
    <source>
        <dbReference type="ARBA" id="ARBA00022840"/>
    </source>
</evidence>
<evidence type="ECO:0000256" key="8">
    <source>
        <dbReference type="SAM" id="MobiDB-lite"/>
    </source>
</evidence>
<name>A0A6S6U2T1_9BACT</name>
<dbReference type="PROSITE" id="PS51195">
    <property type="entry name" value="Q_MOTIF"/>
    <property type="match status" value="1"/>
</dbReference>
<evidence type="ECO:0000259" key="9">
    <source>
        <dbReference type="PROSITE" id="PS51192"/>
    </source>
</evidence>
<dbReference type="GO" id="GO:0005524">
    <property type="term" value="F:ATP binding"/>
    <property type="evidence" value="ECO:0007669"/>
    <property type="project" value="UniProtKB-KW"/>
</dbReference>
<evidence type="ECO:0000259" key="10">
    <source>
        <dbReference type="PROSITE" id="PS51194"/>
    </source>
</evidence>
<dbReference type="Pfam" id="PF00270">
    <property type="entry name" value="DEAD"/>
    <property type="match status" value="1"/>
</dbReference>
<organism evidence="12">
    <name type="scientific">uncultured Sulfurovum sp</name>
    <dbReference type="NCBI Taxonomy" id="269237"/>
    <lineage>
        <taxon>Bacteria</taxon>
        <taxon>Pseudomonadati</taxon>
        <taxon>Campylobacterota</taxon>
        <taxon>Epsilonproteobacteria</taxon>
        <taxon>Campylobacterales</taxon>
        <taxon>Sulfurovaceae</taxon>
        <taxon>Sulfurovum</taxon>
        <taxon>environmental samples</taxon>
    </lineage>
</organism>
<protein>
    <submittedName>
        <fullName evidence="12">ATP-dependent RNA helicase RhlE</fullName>
    </submittedName>
</protein>
<dbReference type="GO" id="GO:0005829">
    <property type="term" value="C:cytosol"/>
    <property type="evidence" value="ECO:0007669"/>
    <property type="project" value="TreeGrafter"/>
</dbReference>
<accession>A0A6S6U2T1</accession>
<reference evidence="12" key="1">
    <citation type="submission" date="2020-01" db="EMBL/GenBank/DDBJ databases">
        <authorList>
            <person name="Meier V. D."/>
            <person name="Meier V D."/>
        </authorList>
    </citation>
    <scope>NUCLEOTIDE SEQUENCE</scope>
    <source>
        <strain evidence="12">HLG_WM_MAG_03</strain>
    </source>
</reference>
<dbReference type="InterPro" id="IPR044742">
    <property type="entry name" value="DEAD/DEAH_RhlB"/>
</dbReference>
<dbReference type="SMART" id="SM00490">
    <property type="entry name" value="HELICc"/>
    <property type="match status" value="1"/>
</dbReference>
<dbReference type="InterPro" id="IPR011545">
    <property type="entry name" value="DEAD/DEAH_box_helicase_dom"/>
</dbReference>
<evidence type="ECO:0000256" key="3">
    <source>
        <dbReference type="ARBA" id="ARBA00022806"/>
    </source>
</evidence>
<evidence type="ECO:0000256" key="1">
    <source>
        <dbReference type="ARBA" id="ARBA00022741"/>
    </source>
</evidence>
<dbReference type="EMBL" id="CACVAR010000321">
    <property type="protein sequence ID" value="CAA6821029.1"/>
    <property type="molecule type" value="Genomic_DNA"/>
</dbReference>
<feature type="domain" description="Helicase ATP-binding" evidence="9">
    <location>
        <begin position="32"/>
        <end position="210"/>
    </location>
</feature>
<evidence type="ECO:0000313" key="12">
    <source>
        <dbReference type="EMBL" id="CAA6821029.1"/>
    </source>
</evidence>
<evidence type="ECO:0000256" key="6">
    <source>
        <dbReference type="PROSITE-ProRule" id="PRU00552"/>
    </source>
</evidence>
<proteinExistence type="inferred from homology"/>
<dbReference type="CDD" id="cd00268">
    <property type="entry name" value="DEADc"/>
    <property type="match status" value="1"/>
</dbReference>
<dbReference type="PANTHER" id="PTHR47959">
    <property type="entry name" value="ATP-DEPENDENT RNA HELICASE RHLE-RELATED"/>
    <property type="match status" value="1"/>
</dbReference>
<dbReference type="CDD" id="cd18787">
    <property type="entry name" value="SF2_C_DEAD"/>
    <property type="match status" value="1"/>
</dbReference>
<dbReference type="SUPFAM" id="SSF52540">
    <property type="entry name" value="P-loop containing nucleoside triphosphate hydrolases"/>
    <property type="match status" value="1"/>
</dbReference>
<evidence type="ECO:0000256" key="7">
    <source>
        <dbReference type="RuleBase" id="RU000492"/>
    </source>
</evidence>
<comment type="similarity">
    <text evidence="5 7">Belongs to the DEAD box helicase family.</text>
</comment>
<dbReference type="SMART" id="SM00487">
    <property type="entry name" value="DEXDc"/>
    <property type="match status" value="1"/>
</dbReference>
<dbReference type="PANTHER" id="PTHR47959:SF13">
    <property type="entry name" value="ATP-DEPENDENT RNA HELICASE RHLE"/>
    <property type="match status" value="1"/>
</dbReference>
<feature type="domain" description="DEAD-box RNA helicase Q" evidence="11">
    <location>
        <begin position="1"/>
        <end position="29"/>
    </location>
</feature>
<keyword evidence="3 7" id="KW-0347">Helicase</keyword>
<dbReference type="InterPro" id="IPR000629">
    <property type="entry name" value="RNA-helicase_DEAD-box_CS"/>
</dbReference>
<dbReference type="AlphaFoldDB" id="A0A6S6U2T1"/>
<dbReference type="InterPro" id="IPR014001">
    <property type="entry name" value="Helicase_ATP-bd"/>
</dbReference>
<sequence>MSFKTLKLSTKLLQTLEDLNYDEPTEIQEKSIPLLLDKKDILATSQTGTGKTASFVLPMLENLEESTVVKTADARYKIQALILAPTRELVIQIHEKIEAYAKEYTHSSVALYGGIKLGSQVSAIRAGANIAVGTTGRVLDHIKNGSLNLDEVEMIVLDEADKMLEMGFIDEIRKIIALTPKTRHSVMFSATFPKPIMTLAKSFLRQSITIEIDKENLATKQVRQMVNHVSEEDKMPLLCEVIVKNSWQQVLVFTNTKLQADKIVENLKAKKIKALAIHGDKSQGMRKEALDAFKLEEISVLVATDVAARGLDIINLPHVINFELPLNNEDYIHRIGRTGRAGQNGMALSLICDKEKIQLEEIETLVNSKMEVFETEGLTLSTSISPTNRKVKKEIKKKSVNLKKAKELAEKMMAKEGMGKKVIPNKKKGEHKKPKSKRHF</sequence>
<dbReference type="InterPro" id="IPR027417">
    <property type="entry name" value="P-loop_NTPase"/>
</dbReference>
<dbReference type="GO" id="GO:0016787">
    <property type="term" value="F:hydrolase activity"/>
    <property type="evidence" value="ECO:0007669"/>
    <property type="project" value="UniProtKB-KW"/>
</dbReference>
<dbReference type="Gene3D" id="3.40.50.300">
    <property type="entry name" value="P-loop containing nucleotide triphosphate hydrolases"/>
    <property type="match status" value="2"/>
</dbReference>
<gene>
    <name evidence="12" type="ORF">HELGO_WM53909</name>
</gene>
<feature type="region of interest" description="Disordered" evidence="8">
    <location>
        <begin position="414"/>
        <end position="440"/>
    </location>
</feature>
<evidence type="ECO:0000256" key="5">
    <source>
        <dbReference type="ARBA" id="ARBA00038437"/>
    </source>
</evidence>
<dbReference type="GO" id="GO:0003724">
    <property type="term" value="F:RNA helicase activity"/>
    <property type="evidence" value="ECO:0007669"/>
    <property type="project" value="InterPro"/>
</dbReference>
<evidence type="ECO:0000256" key="2">
    <source>
        <dbReference type="ARBA" id="ARBA00022801"/>
    </source>
</evidence>
<feature type="compositionally biased region" description="Basic residues" evidence="8">
    <location>
        <begin position="423"/>
        <end position="440"/>
    </location>
</feature>
<dbReference type="PROSITE" id="PS51192">
    <property type="entry name" value="HELICASE_ATP_BIND_1"/>
    <property type="match status" value="1"/>
</dbReference>
<evidence type="ECO:0000259" key="11">
    <source>
        <dbReference type="PROSITE" id="PS51195"/>
    </source>
</evidence>
<keyword evidence="2 7" id="KW-0378">Hydrolase</keyword>